<comment type="caution">
    <text evidence="11">The sequence shown here is derived from an EMBL/GenBank/DDBJ whole genome shotgun (WGS) entry which is preliminary data.</text>
</comment>
<comment type="function">
    <text evidence="7">Acts in the modification of cell walls via demethylesterification of cell wall pectin.</text>
</comment>
<reference evidence="11" key="1">
    <citation type="submission" date="2020-06" db="EMBL/GenBank/DDBJ databases">
        <title>WGS assembly of Ceratodon purpureus strain R40.</title>
        <authorList>
            <person name="Carey S.B."/>
            <person name="Jenkins J."/>
            <person name="Shu S."/>
            <person name="Lovell J.T."/>
            <person name="Sreedasyam A."/>
            <person name="Maumus F."/>
            <person name="Tiley G.P."/>
            <person name="Fernandez-Pozo N."/>
            <person name="Barry K."/>
            <person name="Chen C."/>
            <person name="Wang M."/>
            <person name="Lipzen A."/>
            <person name="Daum C."/>
            <person name="Saski C.A."/>
            <person name="Payton A.C."/>
            <person name="Mcbreen J.C."/>
            <person name="Conrad R.E."/>
            <person name="Kollar L.M."/>
            <person name="Olsson S."/>
            <person name="Huttunen S."/>
            <person name="Landis J.B."/>
            <person name="Wickett N.J."/>
            <person name="Johnson M.G."/>
            <person name="Rensing S.A."/>
            <person name="Grimwood J."/>
            <person name="Schmutz J."/>
            <person name="Mcdaniel S.F."/>
        </authorList>
    </citation>
    <scope>NUCLEOTIDE SEQUENCE</scope>
    <source>
        <strain evidence="11">R40</strain>
    </source>
</reference>
<dbReference type="SUPFAM" id="SSF101148">
    <property type="entry name" value="Plant invertase/pectin methylesterase inhibitor"/>
    <property type="match status" value="1"/>
</dbReference>
<dbReference type="Gene3D" id="1.20.140.40">
    <property type="entry name" value="Invertase/pectin methylesterase inhibitor family protein"/>
    <property type="match status" value="1"/>
</dbReference>
<keyword evidence="9" id="KW-0812">Transmembrane</keyword>
<proteinExistence type="inferred from homology"/>
<feature type="region of interest" description="Disordered" evidence="8">
    <location>
        <begin position="1"/>
        <end position="27"/>
    </location>
</feature>
<evidence type="ECO:0000256" key="7">
    <source>
        <dbReference type="RuleBase" id="RU000589"/>
    </source>
</evidence>
<dbReference type="CDD" id="cd15798">
    <property type="entry name" value="PMEI-like_3"/>
    <property type="match status" value="1"/>
</dbReference>
<dbReference type="InterPro" id="IPR033131">
    <property type="entry name" value="Pectinesterase_Asp_AS"/>
</dbReference>
<evidence type="ECO:0000256" key="6">
    <source>
        <dbReference type="PROSITE-ProRule" id="PRU10040"/>
    </source>
</evidence>
<dbReference type="Pfam" id="PF04043">
    <property type="entry name" value="PMEI"/>
    <property type="match status" value="1"/>
</dbReference>
<evidence type="ECO:0000313" key="11">
    <source>
        <dbReference type="EMBL" id="KAG0563412.1"/>
    </source>
</evidence>
<evidence type="ECO:0000256" key="5">
    <source>
        <dbReference type="ARBA" id="ARBA00023085"/>
    </source>
</evidence>
<evidence type="ECO:0000256" key="3">
    <source>
        <dbReference type="ARBA" id="ARBA00007786"/>
    </source>
</evidence>
<comment type="similarity">
    <text evidence="3">In the C-terminal section; belongs to the pectinesterase family.</text>
</comment>
<dbReference type="GO" id="GO:0042545">
    <property type="term" value="P:cell wall modification"/>
    <property type="evidence" value="ECO:0007669"/>
    <property type="project" value="UniProtKB-UniRule"/>
</dbReference>
<feature type="domain" description="Pectinesterase inhibitor" evidence="10">
    <location>
        <begin position="75"/>
        <end position="231"/>
    </location>
</feature>
<feature type="transmembrane region" description="Helical" evidence="9">
    <location>
        <begin position="37"/>
        <end position="60"/>
    </location>
</feature>
<evidence type="ECO:0000256" key="8">
    <source>
        <dbReference type="SAM" id="MobiDB-lite"/>
    </source>
</evidence>
<comment type="subcellular location">
    <subcellularLocation>
        <location evidence="7">Secreted</location>
        <location evidence="7">Cell wall</location>
    </subcellularLocation>
</comment>
<keyword evidence="7" id="KW-0964">Secreted</keyword>
<dbReference type="InterPro" id="IPR006501">
    <property type="entry name" value="Pectinesterase_inhib_dom"/>
</dbReference>
<keyword evidence="9" id="KW-1133">Transmembrane helix</keyword>
<dbReference type="NCBIfam" id="TIGR01614">
    <property type="entry name" value="PME_inhib"/>
    <property type="match status" value="1"/>
</dbReference>
<feature type="active site" evidence="6">
    <location>
        <position position="449"/>
    </location>
</feature>
<dbReference type="InterPro" id="IPR011050">
    <property type="entry name" value="Pectin_lyase_fold/virulence"/>
</dbReference>
<evidence type="ECO:0000256" key="2">
    <source>
        <dbReference type="ARBA" id="ARBA00006027"/>
    </source>
</evidence>
<organism evidence="11 12">
    <name type="scientific">Ceratodon purpureus</name>
    <name type="common">Fire moss</name>
    <name type="synonym">Dicranum purpureum</name>
    <dbReference type="NCBI Taxonomy" id="3225"/>
    <lineage>
        <taxon>Eukaryota</taxon>
        <taxon>Viridiplantae</taxon>
        <taxon>Streptophyta</taxon>
        <taxon>Embryophyta</taxon>
        <taxon>Bryophyta</taxon>
        <taxon>Bryophytina</taxon>
        <taxon>Bryopsida</taxon>
        <taxon>Dicranidae</taxon>
        <taxon>Pseudoditrichales</taxon>
        <taxon>Ditrichaceae</taxon>
        <taxon>Ceratodon</taxon>
    </lineage>
</organism>
<keyword evidence="5 7" id="KW-0063">Aspartyl esterase</keyword>
<dbReference type="InterPro" id="IPR012334">
    <property type="entry name" value="Pectin_lyas_fold"/>
</dbReference>
<dbReference type="PROSITE" id="PS00800">
    <property type="entry name" value="PECTINESTERASE_1"/>
    <property type="match status" value="1"/>
</dbReference>
<dbReference type="EMBL" id="CM026429">
    <property type="protein sequence ID" value="KAG0563412.1"/>
    <property type="molecule type" value="Genomic_DNA"/>
</dbReference>
<comment type="catalytic activity">
    <reaction evidence="7">
        <text>[(1-&gt;4)-alpha-D-galacturonosyl methyl ester](n) + n H2O = [(1-&gt;4)-alpha-D-galacturonosyl](n) + n methanol + n H(+)</text>
        <dbReference type="Rhea" id="RHEA:22380"/>
        <dbReference type="Rhea" id="RHEA-COMP:14570"/>
        <dbReference type="Rhea" id="RHEA-COMP:14573"/>
        <dbReference type="ChEBI" id="CHEBI:15377"/>
        <dbReference type="ChEBI" id="CHEBI:15378"/>
        <dbReference type="ChEBI" id="CHEBI:17790"/>
        <dbReference type="ChEBI" id="CHEBI:140522"/>
        <dbReference type="ChEBI" id="CHEBI:140523"/>
        <dbReference type="EC" id="3.1.1.11"/>
    </reaction>
</comment>
<keyword evidence="12" id="KW-1185">Reference proteome</keyword>
<dbReference type="SMART" id="SM00856">
    <property type="entry name" value="PMEI"/>
    <property type="match status" value="1"/>
</dbReference>
<keyword evidence="7" id="KW-0961">Cell wall biogenesis/degradation</keyword>
<dbReference type="GO" id="GO:0004857">
    <property type="term" value="F:enzyme inhibitor activity"/>
    <property type="evidence" value="ECO:0007669"/>
    <property type="project" value="InterPro"/>
</dbReference>
<protein>
    <recommendedName>
        <fullName evidence="7">Pectinesterase</fullName>
        <ecNumber evidence="7">3.1.1.11</ecNumber>
    </recommendedName>
</protein>
<dbReference type="AlphaFoldDB" id="A0A8T0H2S2"/>
<dbReference type="FunFam" id="2.160.20.10:FF:000001">
    <property type="entry name" value="Pectinesterase"/>
    <property type="match status" value="1"/>
</dbReference>
<dbReference type="GO" id="GO:0030599">
    <property type="term" value="F:pectinesterase activity"/>
    <property type="evidence" value="ECO:0007669"/>
    <property type="project" value="UniProtKB-UniRule"/>
</dbReference>
<accession>A0A8T0H2S2</accession>
<keyword evidence="7" id="KW-0134">Cell wall</keyword>
<keyword evidence="9" id="KW-0472">Membrane</keyword>
<dbReference type="InterPro" id="IPR000070">
    <property type="entry name" value="Pectinesterase_cat"/>
</dbReference>
<keyword evidence="4 7" id="KW-0378">Hydrolase</keyword>
<evidence type="ECO:0000256" key="9">
    <source>
        <dbReference type="SAM" id="Phobius"/>
    </source>
</evidence>
<comment type="pathway">
    <text evidence="1 7">Glycan metabolism; pectin degradation; 2-dehydro-3-deoxy-D-gluconate from pectin: step 1/5.</text>
</comment>
<evidence type="ECO:0000256" key="1">
    <source>
        <dbReference type="ARBA" id="ARBA00005184"/>
    </source>
</evidence>
<dbReference type="PANTHER" id="PTHR31707">
    <property type="entry name" value="PECTINESTERASE"/>
    <property type="match status" value="1"/>
</dbReference>
<evidence type="ECO:0000256" key="4">
    <source>
        <dbReference type="ARBA" id="ARBA00022801"/>
    </source>
</evidence>
<comment type="similarity">
    <text evidence="2">In the N-terminal section; belongs to the PMEI family.</text>
</comment>
<dbReference type="InterPro" id="IPR018040">
    <property type="entry name" value="Pectinesterase_Tyr_AS"/>
</dbReference>
<evidence type="ECO:0000313" key="12">
    <source>
        <dbReference type="Proteomes" id="UP000822688"/>
    </source>
</evidence>
<sequence length="608" mass="65425">MQSKRDEVPLRDEFMADQGKETGSAEKVKPRSRYRGCCIIAIVLVAILLVAVAVIIPTVVVPKLRDSTSQPPQIRGARAIVLACNATRFPQTCNASLTSNPSSLTSSPQGLATVAVAAAADAVSTSLTKATAYSIDPEVVLDASYVGLVDDCLNTLALAHEQLATSQATLSSKTLENLEPEYDTLKTSLSGALTFTGTCSDGLKAIPTLKSTDLRQSVNLTFQVVSNALAITNTLAAEGEDLQNWVPTYFLANLRGNPIPPSPSRRRMLEFTEQPQPFPNWLRAHDRRVLVGELDPVPNVIVARDGSGNYTTIQAAVDAAPVNSSARYVIRIKAGVYDEIVRVSSLRKHVMFLGDGINQTIITGNRSVSMPGMTTFKSATVGVAGEGFMAKGITFQNTAGAEGQQAVALRVSADRCAVYQCSLDGFQDTLWAHAFRHFYKDCTIYGTVDFVFGNAAAVFQSCTLLARTNLPGKQNVFTAQGRTDPGQCTGLVIQNCTLGATPDMNLTSQLTYLGRPWKQFSLTVILQSYISNIVDPSGWLPFNGDFALNTLFYGEFGNTGPGANTQARVNWSTAITDSDLVKPLEIEDFLDAESWLPSAGVPYSEYSL</sequence>
<dbReference type="GO" id="GO:0045490">
    <property type="term" value="P:pectin catabolic process"/>
    <property type="evidence" value="ECO:0007669"/>
    <property type="project" value="UniProtKB-UniRule"/>
</dbReference>
<gene>
    <name evidence="11" type="ORF">KC19_8G029000</name>
</gene>
<dbReference type="SUPFAM" id="SSF51126">
    <property type="entry name" value="Pectin lyase-like"/>
    <property type="match status" value="1"/>
</dbReference>
<name>A0A8T0H2S2_CERPU</name>
<dbReference type="PROSITE" id="PS00503">
    <property type="entry name" value="PECTINESTERASE_2"/>
    <property type="match status" value="1"/>
</dbReference>
<dbReference type="Gene3D" id="2.160.20.10">
    <property type="entry name" value="Single-stranded right-handed beta-helix, Pectin lyase-like"/>
    <property type="match status" value="1"/>
</dbReference>
<dbReference type="Proteomes" id="UP000822688">
    <property type="component" value="Chromosome 8"/>
</dbReference>
<dbReference type="InterPro" id="IPR035513">
    <property type="entry name" value="Invertase/methylesterase_inhib"/>
</dbReference>
<dbReference type="Pfam" id="PF01095">
    <property type="entry name" value="Pectinesterase"/>
    <property type="match status" value="1"/>
</dbReference>
<dbReference type="EC" id="3.1.1.11" evidence="7"/>
<evidence type="ECO:0000259" key="10">
    <source>
        <dbReference type="SMART" id="SM00856"/>
    </source>
</evidence>